<dbReference type="Proteomes" id="UP001176961">
    <property type="component" value="Unassembled WGS sequence"/>
</dbReference>
<keyword evidence="2" id="KW-1185">Reference proteome</keyword>
<comment type="caution">
    <text evidence="1">The sequence shown here is derived from an EMBL/GenBank/DDBJ whole genome shotgun (WGS) entry which is preliminary data.</text>
</comment>
<evidence type="ECO:0000313" key="1">
    <source>
        <dbReference type="EMBL" id="CAJ0603474.1"/>
    </source>
</evidence>
<evidence type="ECO:0000313" key="2">
    <source>
        <dbReference type="Proteomes" id="UP001176961"/>
    </source>
</evidence>
<gene>
    <name evidence="1" type="ORF">CYNAS_LOCUS15457</name>
</gene>
<proteinExistence type="predicted"/>
<sequence>MSESCKNLVYFILEQLMKDLEEKERVFETYKVASGSNLQFRTKSIMDFIEFEMHRVIRVPLHQIYAVDSALCELVCNAFFARTKCWKREDFSNKSVQGYDIDLWPKCKYHFYAGMLCMYACVVMEELFEGVHDDNMAKIYQENRSIFEQRCISLLNDVFRENATIALNVLEIDYEQIFKIGEEKFHEHFQKSELLCTRHLLAKTCWGGCCRVRTNWNARTEEASIELMAIAYRAKAMTRTLISYLFPGFIYMEFALRKARGPKVKKSIPVEETEKITVEDDGHTEYAKKWLPNANQPAPPMIIDHDDESLTAFGASTPGSLELNYLMEKCIDDVSPANAKGAKYVMRCAPRFPVREDDLAAIRHTSSPTPIVMERIDQSTVIPKEESAEENDAMQLRPTDFSRGLCIVVQLDSTCQTTAKISKTMLIDLLARADCGTCSIIATM</sequence>
<accession>A0AA36H3P4</accession>
<dbReference type="EMBL" id="CATQJL010000305">
    <property type="protein sequence ID" value="CAJ0603474.1"/>
    <property type="molecule type" value="Genomic_DNA"/>
</dbReference>
<organism evidence="1 2">
    <name type="scientific">Cylicocyclus nassatus</name>
    <name type="common">Nematode worm</name>
    <dbReference type="NCBI Taxonomy" id="53992"/>
    <lineage>
        <taxon>Eukaryota</taxon>
        <taxon>Metazoa</taxon>
        <taxon>Ecdysozoa</taxon>
        <taxon>Nematoda</taxon>
        <taxon>Chromadorea</taxon>
        <taxon>Rhabditida</taxon>
        <taxon>Rhabditina</taxon>
        <taxon>Rhabditomorpha</taxon>
        <taxon>Strongyloidea</taxon>
        <taxon>Strongylidae</taxon>
        <taxon>Cylicocyclus</taxon>
    </lineage>
</organism>
<dbReference type="AlphaFoldDB" id="A0AA36H3P4"/>
<name>A0AA36H3P4_CYLNA</name>
<reference evidence="1" key="1">
    <citation type="submission" date="2023-07" db="EMBL/GenBank/DDBJ databases">
        <authorList>
            <consortium name="CYATHOMIX"/>
        </authorList>
    </citation>
    <scope>NUCLEOTIDE SEQUENCE</scope>
    <source>
        <strain evidence="1">N/A</strain>
    </source>
</reference>
<protein>
    <submittedName>
        <fullName evidence="1">Uncharacterized protein</fullName>
    </submittedName>
</protein>